<comment type="caution">
    <text evidence="8">The sequence shown here is derived from an EMBL/GenBank/DDBJ whole genome shotgun (WGS) entry which is preliminary data.</text>
</comment>
<name>A6GJ18_9BACT</name>
<feature type="region of interest" description="Disordered" evidence="6">
    <location>
        <begin position="277"/>
        <end position="304"/>
    </location>
</feature>
<evidence type="ECO:0000256" key="1">
    <source>
        <dbReference type="ARBA" id="ARBA00022679"/>
    </source>
</evidence>
<keyword evidence="1" id="KW-0808">Transferase</keyword>
<feature type="binding site" evidence="5">
    <location>
        <position position="148"/>
    </location>
    <ligand>
        <name>ATP</name>
        <dbReference type="ChEBI" id="CHEBI:30616"/>
    </ligand>
</feature>
<dbReference type="PROSITE" id="PS50011">
    <property type="entry name" value="PROTEIN_KINASE_DOM"/>
    <property type="match status" value="1"/>
</dbReference>
<dbReference type="InterPro" id="IPR011009">
    <property type="entry name" value="Kinase-like_dom_sf"/>
</dbReference>
<evidence type="ECO:0000256" key="5">
    <source>
        <dbReference type="PROSITE-ProRule" id="PRU10141"/>
    </source>
</evidence>
<dbReference type="RefSeq" id="WP_006976704.1">
    <property type="nucleotide sequence ID" value="NZ_ABCS01000147.1"/>
</dbReference>
<evidence type="ECO:0000259" key="7">
    <source>
        <dbReference type="PROSITE" id="PS50011"/>
    </source>
</evidence>
<accession>A6GJ18</accession>
<dbReference type="SUPFAM" id="SSF56112">
    <property type="entry name" value="Protein kinase-like (PK-like)"/>
    <property type="match status" value="1"/>
</dbReference>
<reference evidence="8 9" key="1">
    <citation type="submission" date="2007-06" db="EMBL/GenBank/DDBJ databases">
        <authorList>
            <person name="Shimkets L."/>
            <person name="Ferriera S."/>
            <person name="Johnson J."/>
            <person name="Kravitz S."/>
            <person name="Beeson K."/>
            <person name="Sutton G."/>
            <person name="Rogers Y.-H."/>
            <person name="Friedman R."/>
            <person name="Frazier M."/>
            <person name="Venter J.C."/>
        </authorList>
    </citation>
    <scope>NUCLEOTIDE SEQUENCE [LARGE SCALE GENOMIC DNA]</scope>
    <source>
        <strain evidence="8 9">SIR-1</strain>
    </source>
</reference>
<dbReference type="EMBL" id="ABCS01000147">
    <property type="protein sequence ID" value="EDM74132.1"/>
    <property type="molecule type" value="Genomic_DNA"/>
</dbReference>
<dbReference type="PANTHER" id="PTHR43289">
    <property type="entry name" value="MITOGEN-ACTIVATED PROTEIN KINASE KINASE KINASE 20-RELATED"/>
    <property type="match status" value="1"/>
</dbReference>
<evidence type="ECO:0000256" key="6">
    <source>
        <dbReference type="SAM" id="MobiDB-lite"/>
    </source>
</evidence>
<dbReference type="Gene3D" id="3.30.200.20">
    <property type="entry name" value="Phosphorylase Kinase, domain 1"/>
    <property type="match status" value="1"/>
</dbReference>
<protein>
    <submittedName>
        <fullName evidence="8">Serine/threonine kinase family protein</fullName>
    </submittedName>
</protein>
<evidence type="ECO:0000256" key="2">
    <source>
        <dbReference type="ARBA" id="ARBA00022741"/>
    </source>
</evidence>
<feature type="compositionally biased region" description="Low complexity" evidence="6">
    <location>
        <begin position="72"/>
        <end position="84"/>
    </location>
</feature>
<evidence type="ECO:0000313" key="9">
    <source>
        <dbReference type="Proteomes" id="UP000005801"/>
    </source>
</evidence>
<gene>
    <name evidence="8" type="ORF">PPSIR1_32749</name>
</gene>
<feature type="domain" description="Protein kinase" evidence="7">
    <location>
        <begin position="119"/>
        <end position="379"/>
    </location>
</feature>
<dbReference type="InterPro" id="IPR000719">
    <property type="entry name" value="Prot_kinase_dom"/>
</dbReference>
<feature type="region of interest" description="Disordered" evidence="6">
    <location>
        <begin position="1"/>
        <end position="36"/>
    </location>
</feature>
<dbReference type="Pfam" id="PF00069">
    <property type="entry name" value="Pkinase"/>
    <property type="match status" value="1"/>
</dbReference>
<evidence type="ECO:0000313" key="8">
    <source>
        <dbReference type="EMBL" id="EDM74132.1"/>
    </source>
</evidence>
<dbReference type="InterPro" id="IPR017441">
    <property type="entry name" value="Protein_kinase_ATP_BS"/>
</dbReference>
<dbReference type="GO" id="GO:0004674">
    <property type="term" value="F:protein serine/threonine kinase activity"/>
    <property type="evidence" value="ECO:0007669"/>
    <property type="project" value="TreeGrafter"/>
</dbReference>
<dbReference type="STRING" id="391625.PPSIR1_32749"/>
<sequence>MVGSDAHSPGEAADAGPESESGADSVSGPGIDPDAMRRFGDELALETDPIGRARALAKVKAGLLGPSIAVTGASTSTSTSTGTARAHNSASGSLRSAPPQLGRPATSSDVSRYLKLGRYLALQRLGAGGMGVVHLAFDLQLERRVAIKLVRSRGKTGEARALEQARLMREGRSQAQLSHPNVVPVHDVELVDEQVVLVMEYVEGRRLDHWLERTAQASSDARLRRTLEVFIDAGRGLAAAHAAGLVHRDFKPSNVIVDTDGRAQVLDFGLALPAPERGTPLYESNNDSRESRQSMPGAGTPRYMAPEQRQGEIATAASDQYAFCVALWEALFEVHPSYEQTRRPRPRALAKILARGLEEGPNQRWSSMEELLERLEPFARPSRLRRSGGVVLAAVNVVALAALGVIVGSTAGSSGRSGALVNPGPVDEVEGVGVAALLAPSPPSFEDLAVLLYAEAQDEALRYAPESRWKGLRVASPGRWVFLFGDETSDFEIELERSDSELPGMKSIAGQRWWVSSARAPRPEASGSARPELEGAKAPVEAELGDEQG</sequence>
<evidence type="ECO:0000256" key="3">
    <source>
        <dbReference type="ARBA" id="ARBA00022777"/>
    </source>
</evidence>
<organism evidence="8 9">
    <name type="scientific">Plesiocystis pacifica SIR-1</name>
    <dbReference type="NCBI Taxonomy" id="391625"/>
    <lineage>
        <taxon>Bacteria</taxon>
        <taxon>Pseudomonadati</taxon>
        <taxon>Myxococcota</taxon>
        <taxon>Polyangia</taxon>
        <taxon>Nannocystales</taxon>
        <taxon>Nannocystaceae</taxon>
        <taxon>Plesiocystis</taxon>
    </lineage>
</organism>
<feature type="region of interest" description="Disordered" evidence="6">
    <location>
        <begin position="72"/>
        <end position="108"/>
    </location>
</feature>
<evidence type="ECO:0000256" key="4">
    <source>
        <dbReference type="ARBA" id="ARBA00022840"/>
    </source>
</evidence>
<dbReference type="PROSITE" id="PS00108">
    <property type="entry name" value="PROTEIN_KINASE_ST"/>
    <property type="match status" value="1"/>
</dbReference>
<feature type="region of interest" description="Disordered" evidence="6">
    <location>
        <begin position="519"/>
        <end position="549"/>
    </location>
</feature>
<dbReference type="Proteomes" id="UP000005801">
    <property type="component" value="Unassembled WGS sequence"/>
</dbReference>
<dbReference type="PROSITE" id="PS00107">
    <property type="entry name" value="PROTEIN_KINASE_ATP"/>
    <property type="match status" value="1"/>
</dbReference>
<dbReference type="PANTHER" id="PTHR43289:SF34">
    <property type="entry name" value="SERINE_THREONINE-PROTEIN KINASE YBDM-RELATED"/>
    <property type="match status" value="1"/>
</dbReference>
<keyword evidence="3 8" id="KW-0418">Kinase</keyword>
<dbReference type="OrthoDB" id="9801841at2"/>
<dbReference type="CDD" id="cd14014">
    <property type="entry name" value="STKc_PknB_like"/>
    <property type="match status" value="1"/>
</dbReference>
<keyword evidence="4 5" id="KW-0067">ATP-binding</keyword>
<keyword evidence="9" id="KW-1185">Reference proteome</keyword>
<dbReference type="InterPro" id="IPR008271">
    <property type="entry name" value="Ser/Thr_kinase_AS"/>
</dbReference>
<dbReference type="AlphaFoldDB" id="A6GJ18"/>
<dbReference type="eggNOG" id="COG0515">
    <property type="taxonomic scope" value="Bacteria"/>
</dbReference>
<keyword evidence="2 5" id="KW-0547">Nucleotide-binding</keyword>
<proteinExistence type="predicted"/>
<dbReference type="GO" id="GO:0005524">
    <property type="term" value="F:ATP binding"/>
    <property type="evidence" value="ECO:0007669"/>
    <property type="project" value="UniProtKB-UniRule"/>
</dbReference>
<dbReference type="Gene3D" id="1.10.510.10">
    <property type="entry name" value="Transferase(Phosphotransferase) domain 1"/>
    <property type="match status" value="1"/>
</dbReference>